<name>A0A4P6JZ71_KTERU</name>
<organism evidence="1 2">
    <name type="scientific">Ktedonosporobacter rubrisoli</name>
    <dbReference type="NCBI Taxonomy" id="2509675"/>
    <lineage>
        <taxon>Bacteria</taxon>
        <taxon>Bacillati</taxon>
        <taxon>Chloroflexota</taxon>
        <taxon>Ktedonobacteria</taxon>
        <taxon>Ktedonobacterales</taxon>
        <taxon>Ktedonosporobacteraceae</taxon>
        <taxon>Ktedonosporobacter</taxon>
    </lineage>
</organism>
<proteinExistence type="predicted"/>
<sequence length="99" mass="11291">MLRSDNQYRPAEQETIILPDTLVRSATNFRAYLKRYKLSSLDVSLVARVRYLTIWNIENGHPIGALQAQQVHAGLQRLTGIPYLASIATHTQDVSRRSR</sequence>
<keyword evidence="2" id="KW-1185">Reference proteome</keyword>
<accession>A0A4P6JZ71</accession>
<evidence type="ECO:0008006" key="3">
    <source>
        <dbReference type="Google" id="ProtNLM"/>
    </source>
</evidence>
<dbReference type="KEGG" id="kbs:EPA93_36475"/>
<gene>
    <name evidence="1" type="ORF">EPA93_36475</name>
</gene>
<evidence type="ECO:0000313" key="1">
    <source>
        <dbReference type="EMBL" id="QBD81178.1"/>
    </source>
</evidence>
<reference evidence="1 2" key="1">
    <citation type="submission" date="2019-01" db="EMBL/GenBank/DDBJ databases">
        <title>Ktedonosporobacter rubrisoli SCAWS-G2.</title>
        <authorList>
            <person name="Huang Y."/>
            <person name="Yan B."/>
        </authorList>
    </citation>
    <scope>NUCLEOTIDE SEQUENCE [LARGE SCALE GENOMIC DNA]</scope>
    <source>
        <strain evidence="1 2">SCAWS-G2</strain>
    </source>
</reference>
<protein>
    <recommendedName>
        <fullName evidence="3">XRE family transcriptional regulator</fullName>
    </recommendedName>
</protein>
<dbReference type="Proteomes" id="UP000290365">
    <property type="component" value="Chromosome"/>
</dbReference>
<evidence type="ECO:0000313" key="2">
    <source>
        <dbReference type="Proteomes" id="UP000290365"/>
    </source>
</evidence>
<dbReference type="AlphaFoldDB" id="A0A4P6JZ71"/>
<dbReference type="RefSeq" id="WP_129892239.1">
    <property type="nucleotide sequence ID" value="NZ_CP035758.1"/>
</dbReference>
<dbReference type="EMBL" id="CP035758">
    <property type="protein sequence ID" value="QBD81178.1"/>
    <property type="molecule type" value="Genomic_DNA"/>
</dbReference>